<evidence type="ECO:0000313" key="1">
    <source>
        <dbReference type="EMBL" id="ASW03492.1"/>
    </source>
</evidence>
<dbReference type="PANTHER" id="PTHR31891:SF1">
    <property type="entry name" value="FORMAMIDASE C869.04-RELATED"/>
    <property type="match status" value="1"/>
</dbReference>
<dbReference type="OrthoDB" id="9785236at2"/>
<organism evidence="1 2">
    <name type="scientific">Paraburkholderia aromaticivorans</name>
    <dbReference type="NCBI Taxonomy" id="2026199"/>
    <lineage>
        <taxon>Bacteria</taxon>
        <taxon>Pseudomonadati</taxon>
        <taxon>Pseudomonadota</taxon>
        <taxon>Betaproteobacteria</taxon>
        <taxon>Burkholderiales</taxon>
        <taxon>Burkholderiaceae</taxon>
        <taxon>Paraburkholderia</taxon>
    </lineage>
</organism>
<name>A0A248VY86_9BURK</name>
<keyword evidence="2" id="KW-1185">Reference proteome</keyword>
<dbReference type="PANTHER" id="PTHR31891">
    <property type="entry name" value="FORMAMIDASE C869.04-RELATED"/>
    <property type="match status" value="1"/>
</dbReference>
<dbReference type="Gene3D" id="2.60.120.580">
    <property type="entry name" value="Acetamidase/Formamidase-like domains"/>
    <property type="match status" value="1"/>
</dbReference>
<geneLocation type="plasmid" evidence="1 2">
    <name>pBN1</name>
</geneLocation>
<proteinExistence type="predicted"/>
<dbReference type="SUPFAM" id="SSF141130">
    <property type="entry name" value="Acetamidase/Formamidase-like"/>
    <property type="match status" value="1"/>
</dbReference>
<protein>
    <submittedName>
        <fullName evidence="1">Acetamidase</fullName>
    </submittedName>
</protein>
<dbReference type="EMBL" id="CP022991">
    <property type="protein sequence ID" value="ASW03492.1"/>
    <property type="molecule type" value="Genomic_DNA"/>
</dbReference>
<dbReference type="Proteomes" id="UP000215158">
    <property type="component" value="Plasmid pBN1"/>
</dbReference>
<dbReference type="Gene3D" id="3.10.28.20">
    <property type="entry name" value="Acetamidase/Formamidase-like domains"/>
    <property type="match status" value="1"/>
</dbReference>
<dbReference type="KEGG" id="parb:CJU94_35590"/>
<keyword evidence="1" id="KW-0614">Plasmid</keyword>
<dbReference type="Pfam" id="PF03069">
    <property type="entry name" value="FmdA_AmdA"/>
    <property type="match status" value="2"/>
</dbReference>
<dbReference type="GO" id="GO:0016811">
    <property type="term" value="F:hydrolase activity, acting on carbon-nitrogen (but not peptide) bonds, in linear amides"/>
    <property type="evidence" value="ECO:0007669"/>
    <property type="project" value="InterPro"/>
</dbReference>
<dbReference type="RefSeq" id="WP_007176236.1">
    <property type="nucleotide sequence ID" value="NZ_CP022991.1"/>
</dbReference>
<dbReference type="AlphaFoldDB" id="A0A248VY86"/>
<reference evidence="1 2" key="1">
    <citation type="submission" date="2017-08" db="EMBL/GenBank/DDBJ databases">
        <title>Identification and genetic characteristics of simultaneous BTEX- and naphthalene-degrading Paraburkholderia sp. BN5 isolated from petroleum-contaminated soil.</title>
        <authorList>
            <person name="Lee Y."/>
            <person name="Jeon C.O."/>
        </authorList>
    </citation>
    <scope>NUCLEOTIDE SEQUENCE [LARGE SCALE GENOMIC DNA]</scope>
    <source>
        <strain evidence="1 2">BN5</strain>
        <plasmid evidence="1 2">pBN1</plasmid>
    </source>
</reference>
<sequence>MKWLEESIMMKRGVGADREPVEHHLTEEMQKTYHYTIGPYSQPVLHVKPGDRVVVETRDAFEGKIREETDKPSQVLQVPFLNPQNGPIMIEGAEKGDVVAVYIEKMAPRGDDPHGFCCMIPNFGGLTGTDYTALLNEPLPEIVRKIKIDEENVYWSKRNTLPYKPHIGTLSLSPEIDSINSLTPDNHGGNMDVPDMGPGSITYLPVRSPGGRLFIGDAHACQGDGEVCGTAVEYQSTTTVRVDLIKKWQIDWPRLENEDALMSIGSARPLEDATRIAYRELVLWMAAEYGFDKWDAYMMLSQVGKVRLGNFVDPKYTVGAMVAKHYLK</sequence>
<evidence type="ECO:0000313" key="2">
    <source>
        <dbReference type="Proteomes" id="UP000215158"/>
    </source>
</evidence>
<dbReference type="InterPro" id="IPR004304">
    <property type="entry name" value="FmdA_AmdA"/>
</dbReference>
<gene>
    <name evidence="1" type="ORF">CJU94_35590</name>
</gene>
<accession>A0A248VY86</accession>